<dbReference type="PANTHER" id="PTHR46847:SF3">
    <property type="entry name" value="GALACTOFURANOSE-BINDING PROTEIN YTFQ"/>
    <property type="match status" value="1"/>
</dbReference>
<evidence type="ECO:0000256" key="4">
    <source>
        <dbReference type="SAM" id="SignalP"/>
    </source>
</evidence>
<dbReference type="InterPro" id="IPR025997">
    <property type="entry name" value="SBP_2_dom"/>
</dbReference>
<evidence type="ECO:0000256" key="1">
    <source>
        <dbReference type="ARBA" id="ARBA00004196"/>
    </source>
</evidence>
<dbReference type="GO" id="GO:0055085">
    <property type="term" value="P:transmembrane transport"/>
    <property type="evidence" value="ECO:0007669"/>
    <property type="project" value="UniProtKB-ARBA"/>
</dbReference>
<accession>A0A4Y5ZPJ0</accession>
<evidence type="ECO:0000313" key="6">
    <source>
        <dbReference type="EMBL" id="QDE47501.1"/>
    </source>
</evidence>
<keyword evidence="3 4" id="KW-0732">Signal</keyword>
<dbReference type="Proteomes" id="UP000318237">
    <property type="component" value="Chromosome"/>
</dbReference>
<dbReference type="NCBIfam" id="NF041827">
    <property type="entry name" value="YtfQ_transport"/>
    <property type="match status" value="1"/>
</dbReference>
<feature type="chain" id="PRO_5021185642" evidence="4">
    <location>
        <begin position="22"/>
        <end position="323"/>
    </location>
</feature>
<evidence type="ECO:0000256" key="3">
    <source>
        <dbReference type="ARBA" id="ARBA00022729"/>
    </source>
</evidence>
<sequence>MWKRLLLVTAVSAAMSSMAMAAPLTVGFSQVGSESGWRAAETNVAKSEAEKRGITLKIADGQQKQENQIKAVRSFIAQGVDAIFIAPVVATGWEPVLKEAKDAEIPVFLLDRSIDVKTNLYMTTVTADNVLEGKLIGDWLVKQVDGKPCNVVELQGTVGASVAIDRKKGFAEAIAKAPNIKIIRSQSGDFTRSKGKEVMESFIKAENNGKNICMVYAHNDDMVIGAIRAIKEAGLKPGKDILTGSIDGVPDIYKAMIDGEANASVELTPNMAGPAFDALEKFKKDGTQPEKLTITKSTLYLPDTAKEELEKKKIWATKPSPLT</sequence>
<reference evidence="6 7" key="1">
    <citation type="submission" date="2019-06" db="EMBL/GenBank/DDBJ databases">
        <title>Whole genome sequencing of XDR Enterobacter.</title>
        <authorList>
            <person name="Gnana Soundari P."/>
            <person name="Vijayakumar R."/>
            <person name="Krishnan P."/>
        </authorList>
    </citation>
    <scope>NUCLEOTIDE SEQUENCE [LARGE SCALE GENOMIC DNA]</scope>
    <source>
        <strain evidence="6 7">C126</strain>
    </source>
</reference>
<dbReference type="SUPFAM" id="SSF53822">
    <property type="entry name" value="Periplasmic binding protein-like I"/>
    <property type="match status" value="1"/>
</dbReference>
<dbReference type="Gene3D" id="3.40.50.2300">
    <property type="match status" value="2"/>
</dbReference>
<protein>
    <submittedName>
        <fullName evidence="6">Galactofuranose ABC transporter substrate-binding protein YtfQ</fullName>
    </submittedName>
</protein>
<comment type="similarity">
    <text evidence="2">Belongs to the bacterial solute-binding protein 2 family.</text>
</comment>
<dbReference type="EMBL" id="CP041054">
    <property type="protein sequence ID" value="QDE47501.1"/>
    <property type="molecule type" value="Genomic_DNA"/>
</dbReference>
<dbReference type="GO" id="GO:0030246">
    <property type="term" value="F:carbohydrate binding"/>
    <property type="evidence" value="ECO:0007669"/>
    <property type="project" value="UniProtKB-ARBA"/>
</dbReference>
<feature type="domain" description="Periplasmic binding protein" evidence="5">
    <location>
        <begin position="27"/>
        <end position="269"/>
    </location>
</feature>
<dbReference type="CDD" id="cd06309">
    <property type="entry name" value="PBP1_galactofuranose_YtfQ-like"/>
    <property type="match status" value="1"/>
</dbReference>
<evidence type="ECO:0000259" key="5">
    <source>
        <dbReference type="Pfam" id="PF13407"/>
    </source>
</evidence>
<evidence type="ECO:0000256" key="2">
    <source>
        <dbReference type="ARBA" id="ARBA00007639"/>
    </source>
</evidence>
<dbReference type="FunFam" id="3.40.50.2300:FF:000079">
    <property type="entry name" value="ABC transporter periplasmic-binding protein ytfQ"/>
    <property type="match status" value="1"/>
</dbReference>
<dbReference type="Pfam" id="PF13407">
    <property type="entry name" value="Peripla_BP_4"/>
    <property type="match status" value="1"/>
</dbReference>
<dbReference type="GO" id="GO:0030313">
    <property type="term" value="C:cell envelope"/>
    <property type="evidence" value="ECO:0007669"/>
    <property type="project" value="UniProtKB-SubCell"/>
</dbReference>
<proteinExistence type="inferred from homology"/>
<evidence type="ECO:0000313" key="7">
    <source>
        <dbReference type="Proteomes" id="UP000318237"/>
    </source>
</evidence>
<dbReference type="InterPro" id="IPR054837">
    <property type="entry name" value="YtfQ_transport"/>
</dbReference>
<name>A0A4Y5ZPJ0_9ENTR</name>
<dbReference type="PANTHER" id="PTHR46847">
    <property type="entry name" value="D-ALLOSE-BINDING PERIPLASMIC PROTEIN-RELATED"/>
    <property type="match status" value="1"/>
</dbReference>
<dbReference type="AlphaFoldDB" id="A0A4Y5ZPJ0"/>
<dbReference type="InterPro" id="IPR028082">
    <property type="entry name" value="Peripla_BP_I"/>
</dbReference>
<organism evidence="6 7">
    <name type="scientific">Enterobacter hormaechei</name>
    <dbReference type="NCBI Taxonomy" id="158836"/>
    <lineage>
        <taxon>Bacteria</taxon>
        <taxon>Pseudomonadati</taxon>
        <taxon>Pseudomonadota</taxon>
        <taxon>Gammaproteobacteria</taxon>
        <taxon>Enterobacterales</taxon>
        <taxon>Enterobacteriaceae</taxon>
        <taxon>Enterobacter</taxon>
        <taxon>Enterobacter cloacae complex</taxon>
    </lineage>
</organism>
<comment type="subcellular location">
    <subcellularLocation>
        <location evidence="1">Cell envelope</location>
    </subcellularLocation>
</comment>
<feature type="signal peptide" evidence="4">
    <location>
        <begin position="1"/>
        <end position="21"/>
    </location>
</feature>
<gene>
    <name evidence="6" type="primary">ytfQ</name>
    <name evidence="6" type="ORF">EIN43_14720</name>
</gene>